<name>A0A6N2M0G0_SALVM</name>
<gene>
    <name evidence="3" type="ORF">SVIM_LOCUS300819</name>
</gene>
<organism evidence="3">
    <name type="scientific">Salix viminalis</name>
    <name type="common">Common osier</name>
    <name type="synonym">Basket willow</name>
    <dbReference type="NCBI Taxonomy" id="40686"/>
    <lineage>
        <taxon>Eukaryota</taxon>
        <taxon>Viridiplantae</taxon>
        <taxon>Streptophyta</taxon>
        <taxon>Embryophyta</taxon>
        <taxon>Tracheophyta</taxon>
        <taxon>Spermatophyta</taxon>
        <taxon>Magnoliopsida</taxon>
        <taxon>eudicotyledons</taxon>
        <taxon>Gunneridae</taxon>
        <taxon>Pentapetalae</taxon>
        <taxon>rosids</taxon>
        <taxon>fabids</taxon>
        <taxon>Malpighiales</taxon>
        <taxon>Salicaceae</taxon>
        <taxon>Saliceae</taxon>
        <taxon>Salix</taxon>
    </lineage>
</organism>
<evidence type="ECO:0000256" key="2">
    <source>
        <dbReference type="SAM" id="Phobius"/>
    </source>
</evidence>
<keyword evidence="2" id="KW-1133">Transmembrane helix</keyword>
<protein>
    <recommendedName>
        <fullName evidence="4">DUF4283 domain-containing protein</fullName>
    </recommendedName>
</protein>
<evidence type="ECO:0000313" key="3">
    <source>
        <dbReference type="EMBL" id="VFU47006.1"/>
    </source>
</evidence>
<reference evidence="3" key="1">
    <citation type="submission" date="2019-03" db="EMBL/GenBank/DDBJ databases">
        <authorList>
            <person name="Mank J."/>
            <person name="Almeida P."/>
        </authorList>
    </citation>
    <scope>NUCLEOTIDE SEQUENCE</scope>
    <source>
        <strain evidence="3">78183</strain>
    </source>
</reference>
<dbReference type="EMBL" id="CAADRP010001657">
    <property type="protein sequence ID" value="VFU47006.1"/>
    <property type="molecule type" value="Genomic_DNA"/>
</dbReference>
<evidence type="ECO:0000256" key="1">
    <source>
        <dbReference type="SAM" id="MobiDB-lite"/>
    </source>
</evidence>
<feature type="compositionally biased region" description="Low complexity" evidence="1">
    <location>
        <begin position="248"/>
        <end position="262"/>
    </location>
</feature>
<sequence length="522" mass="59885">MNKGKQSSQIPPTPLIHGLKELELLILAHDVKAVWFEKCYDYAQWRHDFSTQDKGRDESSARKKKIKNVGRQNLYTSAITPLFGYLHGLFFRLWSRNGLSLTVNLSYMMNNNYKCIMLEYTNPYQQNQSLWRLNMNESQKDVINASFLVTFTLFKTLPRKPPITTYTNPLPYIIPNPSTMMDTQQKKNMDEIIIKTMCDCVWRLMQLYLLPTHLSLSYAKILENFMCNMKMTLSLELPLCTTSKQISLPSSTKTRSSSRAPSIKPPSTPLSAALLVTNDDRGFTLATKNIRNSARSSLPTPSWVERVRIFYSSTRFTLDQIPSRSSEKLLKIPNNILKENTKKWTCYIVGFFHGIKLPYHSINTITTRVWSKHGLESVMTTSNGFILLCFTTEDGMHVVLERGLRMFGGRTSCCSNDILDSSLRKTKSPLFESRYGCIDCLSYSSPGRALYARVCVELDASKPYSLSPDPITIEVNYEWKPIRCKEYGGFCPRTQTALSDGMKTVWKGKCYDYLKWAHNILI</sequence>
<evidence type="ECO:0008006" key="4">
    <source>
        <dbReference type="Google" id="ProtNLM"/>
    </source>
</evidence>
<feature type="transmembrane region" description="Helical" evidence="2">
    <location>
        <begin position="74"/>
        <end position="94"/>
    </location>
</feature>
<accession>A0A6N2M0G0</accession>
<keyword evidence="2" id="KW-0472">Membrane</keyword>
<proteinExistence type="predicted"/>
<dbReference type="AlphaFoldDB" id="A0A6N2M0G0"/>
<keyword evidence="2" id="KW-0812">Transmembrane</keyword>
<feature type="region of interest" description="Disordered" evidence="1">
    <location>
        <begin position="248"/>
        <end position="268"/>
    </location>
</feature>